<evidence type="ECO:0000313" key="8">
    <source>
        <dbReference type="RefSeq" id="XP_022335906.1"/>
    </source>
</evidence>
<feature type="transmembrane region" description="Helical" evidence="4">
    <location>
        <begin position="427"/>
        <end position="452"/>
    </location>
</feature>
<evidence type="ECO:0000313" key="7">
    <source>
        <dbReference type="Proteomes" id="UP000694844"/>
    </source>
</evidence>
<name>A0A8B8E8V7_CRAVI</name>
<dbReference type="InterPro" id="IPR001304">
    <property type="entry name" value="C-type_lectin-like"/>
</dbReference>
<dbReference type="SUPFAM" id="SSF56436">
    <property type="entry name" value="C-type lectin-like"/>
    <property type="match status" value="1"/>
</dbReference>
<dbReference type="RefSeq" id="XP_022335906.1">
    <property type="nucleotide sequence ID" value="XM_022480198.1"/>
</dbReference>
<evidence type="ECO:0000259" key="5">
    <source>
        <dbReference type="PROSITE" id="PS50041"/>
    </source>
</evidence>
<dbReference type="Pfam" id="PF00530">
    <property type="entry name" value="SRCR"/>
    <property type="match status" value="1"/>
</dbReference>
<feature type="domain" description="SRCR" evidence="6">
    <location>
        <begin position="172"/>
        <end position="271"/>
    </location>
</feature>
<dbReference type="InterPro" id="IPR001190">
    <property type="entry name" value="SRCR"/>
</dbReference>
<dbReference type="GO" id="GO:0016020">
    <property type="term" value="C:membrane"/>
    <property type="evidence" value="ECO:0007669"/>
    <property type="project" value="InterPro"/>
</dbReference>
<dbReference type="PROSITE" id="PS50287">
    <property type="entry name" value="SRCR_2"/>
    <property type="match status" value="1"/>
</dbReference>
<evidence type="ECO:0000256" key="1">
    <source>
        <dbReference type="ARBA" id="ARBA00023157"/>
    </source>
</evidence>
<keyword evidence="4" id="KW-0812">Transmembrane</keyword>
<keyword evidence="7" id="KW-1185">Reference proteome</keyword>
<dbReference type="InterPro" id="IPR016187">
    <property type="entry name" value="CTDL_fold"/>
</dbReference>
<dbReference type="InterPro" id="IPR016186">
    <property type="entry name" value="C-type_lectin-like/link_sf"/>
</dbReference>
<gene>
    <name evidence="8" type="primary">LOC111132396</name>
</gene>
<comment type="caution">
    <text evidence="2">Lacks conserved residue(s) required for the propagation of feature annotation.</text>
</comment>
<dbReference type="Gene3D" id="3.10.250.10">
    <property type="entry name" value="SRCR-like domain"/>
    <property type="match status" value="1"/>
</dbReference>
<organism evidence="7 8">
    <name type="scientific">Crassostrea virginica</name>
    <name type="common">Eastern oyster</name>
    <dbReference type="NCBI Taxonomy" id="6565"/>
    <lineage>
        <taxon>Eukaryota</taxon>
        <taxon>Metazoa</taxon>
        <taxon>Spiralia</taxon>
        <taxon>Lophotrochozoa</taxon>
        <taxon>Mollusca</taxon>
        <taxon>Bivalvia</taxon>
        <taxon>Autobranchia</taxon>
        <taxon>Pteriomorphia</taxon>
        <taxon>Ostreida</taxon>
        <taxon>Ostreoidea</taxon>
        <taxon>Ostreidae</taxon>
        <taxon>Crassostrea</taxon>
    </lineage>
</organism>
<dbReference type="CDD" id="cd00037">
    <property type="entry name" value="CLECT"/>
    <property type="match status" value="1"/>
</dbReference>
<dbReference type="InterPro" id="IPR036772">
    <property type="entry name" value="SRCR-like_dom_sf"/>
</dbReference>
<dbReference type="AlphaFoldDB" id="A0A8B8E8V7"/>
<keyword evidence="1 2" id="KW-1015">Disulfide bond</keyword>
<accession>A0A8B8E8V7</accession>
<keyword evidence="4" id="KW-0472">Membrane</keyword>
<evidence type="ECO:0000256" key="3">
    <source>
        <dbReference type="SAM" id="MobiDB-lite"/>
    </source>
</evidence>
<sequence length="507" mass="56008">MDEKDASLQIHPELIPRDSYDVFSFHGKMLTNIDVTCPLDWAQHPTYKNKCYRLGGSAVPYSSIPAGCQGLKNGSTVANIYNLEIHNFLIDGFLSPNHEYYTSLRRVDGLYVFTELNNEPLEDWNEWGTITGDTCTVYSNVGGFWYWHTNNCDQPSLYICEYIVPTPGVLPIVLIPVDSIPLTGRVEVFQPSMWGTLGDSGSKETVTIVCKDLGLLYDNGLQCTDADCGTGRIWNEKVKCDVNSANMLDCLAEAKPTFPKDHSKDTIARCKAQETTTSEVLTTVETTSIENNVTTLEVRMSTFGNIATHDEETTTTVTTEPITPQNNVTIVYHNFTHTLNITVTEIITLYVTIVSSSTCLSVSSTSESLEYTTTSSTVASSTTAHPTAPHVPYVYEALPVMKAKNTAKYSTKTRQDYRPSAQVLGSFGILIIVTILSFIVALDLGTLGKAAIRFCKKKKTLRNDPQGECPERNSESDTDGTFSTPRSFTNISINALAMKTYVKKKPN</sequence>
<dbReference type="OrthoDB" id="6153416at2759"/>
<feature type="disulfide bond" evidence="2">
    <location>
        <begin position="240"/>
        <end position="250"/>
    </location>
</feature>
<feature type="domain" description="C-type lectin" evidence="5">
    <location>
        <begin position="47"/>
        <end position="161"/>
    </location>
</feature>
<dbReference type="SMART" id="SM00202">
    <property type="entry name" value="SR"/>
    <property type="match status" value="1"/>
</dbReference>
<dbReference type="Pfam" id="PF00059">
    <property type="entry name" value="Lectin_C"/>
    <property type="match status" value="1"/>
</dbReference>
<feature type="region of interest" description="Disordered" evidence="3">
    <location>
        <begin position="462"/>
        <end position="486"/>
    </location>
</feature>
<reference evidence="8" key="1">
    <citation type="submission" date="2025-08" db="UniProtKB">
        <authorList>
            <consortium name="RefSeq"/>
        </authorList>
    </citation>
    <scope>IDENTIFICATION</scope>
    <source>
        <tissue evidence="8">Whole sample</tissue>
    </source>
</reference>
<dbReference type="KEGG" id="cvn:111132396"/>
<dbReference type="Proteomes" id="UP000694844">
    <property type="component" value="Chromosome 5"/>
</dbReference>
<dbReference type="SMART" id="SM00034">
    <property type="entry name" value="CLECT"/>
    <property type="match status" value="1"/>
</dbReference>
<dbReference type="Gene3D" id="3.10.100.10">
    <property type="entry name" value="Mannose-Binding Protein A, subunit A"/>
    <property type="match status" value="1"/>
</dbReference>
<dbReference type="PROSITE" id="PS50041">
    <property type="entry name" value="C_TYPE_LECTIN_2"/>
    <property type="match status" value="1"/>
</dbReference>
<evidence type="ECO:0000259" key="6">
    <source>
        <dbReference type="PROSITE" id="PS50287"/>
    </source>
</evidence>
<dbReference type="GeneID" id="111132396"/>
<dbReference type="SUPFAM" id="SSF56487">
    <property type="entry name" value="SRCR-like"/>
    <property type="match status" value="1"/>
</dbReference>
<evidence type="ECO:0000256" key="2">
    <source>
        <dbReference type="PROSITE-ProRule" id="PRU00196"/>
    </source>
</evidence>
<proteinExistence type="predicted"/>
<evidence type="ECO:0000256" key="4">
    <source>
        <dbReference type="SAM" id="Phobius"/>
    </source>
</evidence>
<protein>
    <submittedName>
        <fullName evidence="8">Uncharacterized protein LOC111132396</fullName>
    </submittedName>
</protein>
<keyword evidence="4" id="KW-1133">Transmembrane helix</keyword>